<dbReference type="Gene3D" id="3.30.700.10">
    <property type="entry name" value="Glycoprotein, Type 4 Pilin"/>
    <property type="match status" value="1"/>
</dbReference>
<protein>
    <submittedName>
        <fullName evidence="2">General secretion pathway protein GspG</fullName>
    </submittedName>
</protein>
<dbReference type="InterPro" id="IPR045584">
    <property type="entry name" value="Pilin-like"/>
</dbReference>
<dbReference type="EMBL" id="LDUG01000033">
    <property type="protein sequence ID" value="KVW94680.1"/>
    <property type="molecule type" value="Genomic_DNA"/>
</dbReference>
<dbReference type="PROSITE" id="PS00409">
    <property type="entry name" value="PROKAR_NTER_METHYL"/>
    <property type="match status" value="1"/>
</dbReference>
<evidence type="ECO:0000313" key="3">
    <source>
        <dbReference type="Proteomes" id="UP000064243"/>
    </source>
</evidence>
<dbReference type="InterPro" id="IPR000983">
    <property type="entry name" value="Bac_GSPG_pilin"/>
</dbReference>
<evidence type="ECO:0000256" key="1">
    <source>
        <dbReference type="ARBA" id="ARBA00022481"/>
    </source>
</evidence>
<proteinExistence type="predicted"/>
<accession>A0A106BLH7</accession>
<reference evidence="2 3" key="1">
    <citation type="journal article" date="2015" name="Appl. Environ. Microbiol.">
        <title>Aerobic and Anaerobic Thiosulfate Oxidation by a Cold-Adapted, Subglacial Chemoautotroph.</title>
        <authorList>
            <person name="Harrold Z.R."/>
            <person name="Skidmore M.L."/>
            <person name="Hamilton T.L."/>
            <person name="Desch L."/>
            <person name="Amada K."/>
            <person name="van Gelder W."/>
            <person name="Glover K."/>
            <person name="Roden E.E."/>
            <person name="Boyd E.S."/>
        </authorList>
    </citation>
    <scope>NUCLEOTIDE SEQUENCE [LARGE SCALE GENOMIC DNA]</scope>
    <source>
        <strain evidence="2 3">RG</strain>
    </source>
</reference>
<name>A0A106BLH7_THIDE</name>
<dbReference type="AlphaFoldDB" id="A0A106BLH7"/>
<dbReference type="NCBIfam" id="TIGR02532">
    <property type="entry name" value="IV_pilin_GFxxxE"/>
    <property type="match status" value="1"/>
</dbReference>
<dbReference type="GO" id="GO:0015628">
    <property type="term" value="P:protein secretion by the type II secretion system"/>
    <property type="evidence" value="ECO:0007669"/>
    <property type="project" value="InterPro"/>
</dbReference>
<dbReference type="SUPFAM" id="SSF54523">
    <property type="entry name" value="Pili subunits"/>
    <property type="match status" value="1"/>
</dbReference>
<dbReference type="Proteomes" id="UP000064243">
    <property type="component" value="Unassembled WGS sequence"/>
</dbReference>
<sequence>MQARRLGGFSLIELVVTLAILALLASMAVPFAQLVQQRHKETELREALRQIRTALDKYKQMATMDNGPITRTEGASGYPPDLDTLWKGVADQTKPDASKLYFIRRLPRDPFYPDPAAAAAETWGLRSYASPPDAPTPGRDVFDVYSLSAKTGLNGVPYREW</sequence>
<evidence type="ECO:0000313" key="2">
    <source>
        <dbReference type="EMBL" id="KVW94680.1"/>
    </source>
</evidence>
<dbReference type="PATRIC" id="fig|36861.3.peg.2097"/>
<dbReference type="PRINTS" id="PR00813">
    <property type="entry name" value="BCTERIALGSPG"/>
</dbReference>
<keyword evidence="3" id="KW-1185">Reference proteome</keyword>
<dbReference type="Pfam" id="PF07963">
    <property type="entry name" value="N_methyl"/>
    <property type="match status" value="1"/>
</dbReference>
<keyword evidence="1" id="KW-0488">Methylation</keyword>
<dbReference type="STRING" id="1123392.GCA_000376425_00369"/>
<comment type="caution">
    <text evidence="2">The sequence shown here is derived from an EMBL/GenBank/DDBJ whole genome shotgun (WGS) entry which is preliminary data.</text>
</comment>
<dbReference type="GO" id="GO:0015627">
    <property type="term" value="C:type II protein secretion system complex"/>
    <property type="evidence" value="ECO:0007669"/>
    <property type="project" value="InterPro"/>
</dbReference>
<dbReference type="OrthoDB" id="9790526at2"/>
<dbReference type="RefSeq" id="WP_059756638.1">
    <property type="nucleotide sequence ID" value="NZ_LDUG01000033.1"/>
</dbReference>
<dbReference type="InterPro" id="IPR012902">
    <property type="entry name" value="N_methyl_site"/>
</dbReference>
<gene>
    <name evidence="2" type="ORF">ABW22_11585</name>
</gene>
<organism evidence="2 3">
    <name type="scientific">Thiobacillus denitrificans</name>
    <dbReference type="NCBI Taxonomy" id="36861"/>
    <lineage>
        <taxon>Bacteria</taxon>
        <taxon>Pseudomonadati</taxon>
        <taxon>Pseudomonadota</taxon>
        <taxon>Betaproteobacteria</taxon>
        <taxon>Nitrosomonadales</taxon>
        <taxon>Thiobacillaceae</taxon>
        <taxon>Thiobacillus</taxon>
    </lineage>
</organism>